<evidence type="ECO:0000259" key="7">
    <source>
        <dbReference type="Pfam" id="PF07669"/>
    </source>
</evidence>
<gene>
    <name evidence="8" type="ORF">FHR19_003377</name>
</gene>
<evidence type="ECO:0000256" key="4">
    <source>
        <dbReference type="ARBA" id="ARBA00022679"/>
    </source>
</evidence>
<evidence type="ECO:0000256" key="2">
    <source>
        <dbReference type="ARBA" id="ARBA00011900"/>
    </source>
</evidence>
<dbReference type="AlphaFoldDB" id="A0A7W9AT61"/>
<protein>
    <recommendedName>
        <fullName evidence="2">site-specific DNA-methyltransferase (adenine-specific)</fullName>
        <ecNumber evidence="2">2.1.1.72</ecNumber>
    </recommendedName>
</protein>
<accession>A0A7W9AT61</accession>
<dbReference type="GO" id="GO:0009007">
    <property type="term" value="F:site-specific DNA-methyltransferase (adenine-specific) activity"/>
    <property type="evidence" value="ECO:0007669"/>
    <property type="project" value="UniProtKB-EC"/>
</dbReference>
<evidence type="ECO:0000313" key="9">
    <source>
        <dbReference type="Proteomes" id="UP000557739"/>
    </source>
</evidence>
<evidence type="ECO:0000256" key="6">
    <source>
        <dbReference type="ARBA" id="ARBA00047942"/>
    </source>
</evidence>
<dbReference type="PANTHER" id="PTHR33841:SF5">
    <property type="entry name" value="DNA METHYLASE (MODIFICATION METHYLASE) (METHYLTRANSFERASE)-RELATED"/>
    <property type="match status" value="1"/>
</dbReference>
<dbReference type="GO" id="GO:0032259">
    <property type="term" value="P:methylation"/>
    <property type="evidence" value="ECO:0007669"/>
    <property type="project" value="UniProtKB-KW"/>
</dbReference>
<feature type="domain" description="Type II methyltransferase M.TaqI-like" evidence="7">
    <location>
        <begin position="148"/>
        <end position="238"/>
    </location>
</feature>
<dbReference type="SUPFAM" id="SSF53335">
    <property type="entry name" value="S-adenosyl-L-methionine-dependent methyltransferases"/>
    <property type="match status" value="1"/>
</dbReference>
<proteinExistence type="inferred from homology"/>
<dbReference type="Gene3D" id="3.40.50.150">
    <property type="entry name" value="Vaccinia Virus protein VP39"/>
    <property type="match status" value="1"/>
</dbReference>
<keyword evidence="9" id="KW-1185">Reference proteome</keyword>
<comment type="catalytic activity">
    <reaction evidence="6">
        <text>a 2'-deoxyadenosine in DNA + S-adenosyl-L-methionine = an N(6)-methyl-2'-deoxyadenosine in DNA + S-adenosyl-L-homocysteine + H(+)</text>
        <dbReference type="Rhea" id="RHEA:15197"/>
        <dbReference type="Rhea" id="RHEA-COMP:12418"/>
        <dbReference type="Rhea" id="RHEA-COMP:12419"/>
        <dbReference type="ChEBI" id="CHEBI:15378"/>
        <dbReference type="ChEBI" id="CHEBI:57856"/>
        <dbReference type="ChEBI" id="CHEBI:59789"/>
        <dbReference type="ChEBI" id="CHEBI:90615"/>
        <dbReference type="ChEBI" id="CHEBI:90616"/>
        <dbReference type="EC" id="2.1.1.72"/>
    </reaction>
</comment>
<dbReference type="PRINTS" id="PR00507">
    <property type="entry name" value="N12N6MTFRASE"/>
</dbReference>
<dbReference type="EMBL" id="JACIJJ010000007">
    <property type="protein sequence ID" value="MBB5699997.1"/>
    <property type="molecule type" value="Genomic_DNA"/>
</dbReference>
<evidence type="ECO:0000256" key="1">
    <source>
        <dbReference type="ARBA" id="ARBA00006594"/>
    </source>
</evidence>
<evidence type="ECO:0000256" key="5">
    <source>
        <dbReference type="ARBA" id="ARBA00022691"/>
    </source>
</evidence>
<dbReference type="RefSeq" id="WP_184030868.1">
    <property type="nucleotide sequence ID" value="NZ_JACIJJ010000007.1"/>
</dbReference>
<comment type="caution">
    <text evidence="8">The sequence shown here is derived from an EMBL/GenBank/DDBJ whole genome shotgun (WGS) entry which is preliminary data.</text>
</comment>
<name>A0A7W9AT61_9SPHN</name>
<dbReference type="InterPro" id="IPR050953">
    <property type="entry name" value="N4_N6_ade-DNA_methylase"/>
</dbReference>
<dbReference type="EC" id="2.1.1.72" evidence="2"/>
<evidence type="ECO:0000256" key="3">
    <source>
        <dbReference type="ARBA" id="ARBA00022603"/>
    </source>
</evidence>
<dbReference type="InterPro" id="IPR029063">
    <property type="entry name" value="SAM-dependent_MTases_sf"/>
</dbReference>
<dbReference type="PANTHER" id="PTHR33841">
    <property type="entry name" value="DNA METHYLTRANSFERASE YEEA-RELATED"/>
    <property type="match status" value="1"/>
</dbReference>
<keyword evidence="5" id="KW-0949">S-adenosyl-L-methionine</keyword>
<dbReference type="Proteomes" id="UP000557739">
    <property type="component" value="Unassembled WGS sequence"/>
</dbReference>
<sequence>MQPADTIDDTNITASARADQTRLEISPGLDVARRSKLGQFMTPAPIASRMAQMFGPMPRDVRLLDAGAGIGALTAAFVTEALARNEVPRSITVTCFEVDEAMAAHLARTLHDCAVACAQRDVAFQSEIVRDDYVLASAEPLLARAWSFNRAILNPPYAKINTTSPWRLALRSAGIETVNLYSAFVALAVNQLDHGGELVAITPRSFCNGPYYEPFRRHLLANTALLKLLVFESRKKAFADDDVLQENVIFHVRRDDAQPIAVRLETDLGCTRDVPIAEVVRPGDPNAFIRLAISNDDAALAEKVQALPCTLAELGIKVSTGRVVDFRAKEQLRKDAGEGTAPLIYPGHMKDGGVVWPIADFKKHNAILIDDHTRSQLVPSGRYVLTKRFSAKEERRRIVASVYEATEPAGIENHLNYFHEAGAGLPADLAIGLAAFLNSTAVDDYFRLFSGHTQVNATDLRNLHYPTRVELEQLGRVTLGDWTALDDAVGRILARGVVGTDE</sequence>
<dbReference type="GO" id="GO:0006304">
    <property type="term" value="P:DNA modification"/>
    <property type="evidence" value="ECO:0007669"/>
    <property type="project" value="InterPro"/>
</dbReference>
<evidence type="ECO:0000313" key="8">
    <source>
        <dbReference type="EMBL" id="MBB5699997.1"/>
    </source>
</evidence>
<keyword evidence="4 8" id="KW-0808">Transferase</keyword>
<comment type="similarity">
    <text evidence="1">Belongs to the N(4)/N(6)-methyltransferase family.</text>
</comment>
<keyword evidence="3 8" id="KW-0489">Methyltransferase</keyword>
<dbReference type="Pfam" id="PF07669">
    <property type="entry name" value="Eco57I"/>
    <property type="match status" value="1"/>
</dbReference>
<reference evidence="8 9" key="1">
    <citation type="submission" date="2020-08" db="EMBL/GenBank/DDBJ databases">
        <title>Genomic Encyclopedia of Type Strains, Phase IV (KMG-IV): sequencing the most valuable type-strain genomes for metagenomic binning, comparative biology and taxonomic classification.</title>
        <authorList>
            <person name="Goeker M."/>
        </authorList>
    </citation>
    <scope>NUCLEOTIDE SEQUENCE [LARGE SCALE GENOMIC DNA]</scope>
    <source>
        <strain evidence="8 9">DSM 27244</strain>
    </source>
</reference>
<organism evidence="8 9">
    <name type="scientific">Sphingomonas yantingensis</name>
    <dbReference type="NCBI Taxonomy" id="1241761"/>
    <lineage>
        <taxon>Bacteria</taxon>
        <taxon>Pseudomonadati</taxon>
        <taxon>Pseudomonadota</taxon>
        <taxon>Alphaproteobacteria</taxon>
        <taxon>Sphingomonadales</taxon>
        <taxon>Sphingomonadaceae</taxon>
        <taxon>Sphingomonas</taxon>
    </lineage>
</organism>
<dbReference type="InterPro" id="IPR011639">
    <property type="entry name" value="MethylTrfase_TaqI-like_dom"/>
</dbReference>